<keyword evidence="8" id="KW-0325">Glycoprotein</keyword>
<keyword evidence="3" id="KW-0378">Hydrolase</keyword>
<keyword evidence="2 9" id="KW-0732">Signal</keyword>
<evidence type="ECO:0000256" key="8">
    <source>
        <dbReference type="ARBA" id="ARBA00023180"/>
    </source>
</evidence>
<dbReference type="OrthoDB" id="425190at2759"/>
<evidence type="ECO:0000256" key="4">
    <source>
        <dbReference type="ARBA" id="ARBA00022825"/>
    </source>
</evidence>
<feature type="signal peptide" evidence="9">
    <location>
        <begin position="1"/>
        <end position="25"/>
    </location>
</feature>
<dbReference type="SUPFAM" id="SSF50494">
    <property type="entry name" value="Trypsin-like serine proteases"/>
    <property type="match status" value="1"/>
</dbReference>
<evidence type="ECO:0000313" key="11">
    <source>
        <dbReference type="RefSeq" id="XP_016991596.1"/>
    </source>
</evidence>
<dbReference type="AlphaFoldDB" id="A0A6P4G268"/>
<evidence type="ECO:0000256" key="9">
    <source>
        <dbReference type="SAM" id="SignalP"/>
    </source>
</evidence>
<gene>
    <name evidence="11" type="primary">LOC108053461</name>
</gene>
<evidence type="ECO:0000256" key="7">
    <source>
        <dbReference type="ARBA" id="ARBA00023157"/>
    </source>
</evidence>
<evidence type="ECO:0000256" key="2">
    <source>
        <dbReference type="ARBA" id="ARBA00022729"/>
    </source>
</evidence>
<evidence type="ECO:0000256" key="3">
    <source>
        <dbReference type="ARBA" id="ARBA00022801"/>
    </source>
</evidence>
<keyword evidence="5" id="KW-0106">Calcium</keyword>
<accession>A0A6P4G268</accession>
<reference evidence="11" key="1">
    <citation type="submission" date="2025-08" db="UniProtKB">
        <authorList>
            <consortium name="RefSeq"/>
        </authorList>
    </citation>
    <scope>IDENTIFICATION</scope>
</reference>
<dbReference type="SMART" id="SM00680">
    <property type="entry name" value="CLIP"/>
    <property type="match status" value="1"/>
</dbReference>
<dbReference type="PROSITE" id="PS51888">
    <property type="entry name" value="CLIP"/>
    <property type="match status" value="1"/>
</dbReference>
<feature type="non-terminal residue" evidence="11">
    <location>
        <position position="245"/>
    </location>
</feature>
<dbReference type="InterPro" id="IPR001254">
    <property type="entry name" value="Trypsin_dom"/>
</dbReference>
<dbReference type="GO" id="GO:0006508">
    <property type="term" value="P:proteolysis"/>
    <property type="evidence" value="ECO:0007669"/>
    <property type="project" value="UniProtKB-KW"/>
</dbReference>
<keyword evidence="4" id="KW-0720">Serine protease</keyword>
<protein>
    <submittedName>
        <fullName evidence="11">Venom serine protease Bi-VSP-like</fullName>
    </submittedName>
</protein>
<dbReference type="InterPro" id="IPR038565">
    <property type="entry name" value="CLIP_sf"/>
</dbReference>
<name>A0A6P4G268_DRORH</name>
<proteinExistence type="predicted"/>
<dbReference type="FunFam" id="3.30.1640.30:FF:000001">
    <property type="entry name" value="Serine protease 7"/>
    <property type="match status" value="1"/>
</dbReference>
<dbReference type="GO" id="GO:0004252">
    <property type="term" value="F:serine-type endopeptidase activity"/>
    <property type="evidence" value="ECO:0007669"/>
    <property type="project" value="InterPro"/>
</dbReference>
<evidence type="ECO:0000256" key="6">
    <source>
        <dbReference type="ARBA" id="ARBA00023145"/>
    </source>
</evidence>
<dbReference type="InterPro" id="IPR022700">
    <property type="entry name" value="CLIP"/>
</dbReference>
<evidence type="ECO:0000256" key="1">
    <source>
        <dbReference type="ARBA" id="ARBA00022670"/>
    </source>
</evidence>
<keyword evidence="6" id="KW-0865">Zymogen</keyword>
<dbReference type="Pfam" id="PF12032">
    <property type="entry name" value="CLIP"/>
    <property type="match status" value="1"/>
</dbReference>
<dbReference type="PROSITE" id="PS00134">
    <property type="entry name" value="TRYPSIN_HIS"/>
    <property type="match status" value="1"/>
</dbReference>
<feature type="chain" id="PRO_5034252128" evidence="9">
    <location>
        <begin position="26"/>
        <end position="245"/>
    </location>
</feature>
<dbReference type="InterPro" id="IPR018114">
    <property type="entry name" value="TRYPSIN_HIS"/>
</dbReference>
<feature type="domain" description="Clip" evidence="10">
    <location>
        <begin position="76"/>
        <end position="129"/>
    </location>
</feature>
<dbReference type="PANTHER" id="PTHR24252">
    <property type="entry name" value="ACROSIN-RELATED"/>
    <property type="match status" value="1"/>
</dbReference>
<keyword evidence="7" id="KW-1015">Disulfide bond</keyword>
<sequence>MKSICCVTAVIALLPLVLLSKPTESQSNQRRQVDQSDSLSSLIDDIFLSLTTKPMTSPAPIAITSSAPLVDQQGSLCRGPDTKPGNCVELEKCASLLNELRVKEQNETFANFQRASRNVCGSQGTQVCCPNGQTVTTPAPVLPKNWDELPRPLVNVEEGCGSAFGIFKKFLGGEARRAGAWPWIALLAYDDASSSPFKCGGTLITARHVLTAAHCVRDDLQFVRLGEHDLSTDTETTHVDIKIAK</sequence>
<evidence type="ECO:0000256" key="5">
    <source>
        <dbReference type="ARBA" id="ARBA00022837"/>
    </source>
</evidence>
<dbReference type="Pfam" id="PF00089">
    <property type="entry name" value="Trypsin"/>
    <property type="match status" value="1"/>
</dbReference>
<dbReference type="PANTHER" id="PTHR24252:SF7">
    <property type="entry name" value="HYALIN"/>
    <property type="match status" value="1"/>
</dbReference>
<dbReference type="InterPro" id="IPR009003">
    <property type="entry name" value="Peptidase_S1_PA"/>
</dbReference>
<dbReference type="Gene3D" id="3.30.1640.30">
    <property type="match status" value="1"/>
</dbReference>
<dbReference type="RefSeq" id="XP_016991596.1">
    <property type="nucleotide sequence ID" value="XM_017136107.1"/>
</dbReference>
<dbReference type="Gene3D" id="2.40.10.10">
    <property type="entry name" value="Trypsin-like serine proteases"/>
    <property type="match status" value="1"/>
</dbReference>
<evidence type="ECO:0000259" key="10">
    <source>
        <dbReference type="PROSITE" id="PS51888"/>
    </source>
</evidence>
<organism evidence="11">
    <name type="scientific">Drosophila rhopaloa</name>
    <name type="common">Fruit fly</name>
    <dbReference type="NCBI Taxonomy" id="1041015"/>
    <lineage>
        <taxon>Eukaryota</taxon>
        <taxon>Metazoa</taxon>
        <taxon>Ecdysozoa</taxon>
        <taxon>Arthropoda</taxon>
        <taxon>Hexapoda</taxon>
        <taxon>Insecta</taxon>
        <taxon>Pterygota</taxon>
        <taxon>Neoptera</taxon>
        <taxon>Endopterygota</taxon>
        <taxon>Diptera</taxon>
        <taxon>Brachycera</taxon>
        <taxon>Muscomorpha</taxon>
        <taxon>Ephydroidea</taxon>
        <taxon>Drosophilidae</taxon>
        <taxon>Drosophila</taxon>
        <taxon>Sophophora</taxon>
    </lineage>
</organism>
<keyword evidence="1" id="KW-0645">Protease</keyword>
<dbReference type="InterPro" id="IPR043504">
    <property type="entry name" value="Peptidase_S1_PA_chymotrypsin"/>
</dbReference>